<organism evidence="1 2">
    <name type="scientific">Methylovorus glucosotrophus (strain SIP3-4)</name>
    <dbReference type="NCBI Taxonomy" id="582744"/>
    <lineage>
        <taxon>Bacteria</taxon>
        <taxon>Pseudomonadati</taxon>
        <taxon>Pseudomonadota</taxon>
        <taxon>Betaproteobacteria</taxon>
        <taxon>Nitrosomonadales</taxon>
        <taxon>Methylophilaceae</taxon>
        <taxon>Methylovorus</taxon>
    </lineage>
</organism>
<dbReference type="PANTHER" id="PTHR33973:SF4">
    <property type="entry name" value="OS07G0153300 PROTEIN"/>
    <property type="match status" value="1"/>
</dbReference>
<evidence type="ECO:0000313" key="1">
    <source>
        <dbReference type="EMBL" id="ACT50546.1"/>
    </source>
</evidence>
<dbReference type="Proteomes" id="UP000002743">
    <property type="component" value="Chromosome"/>
</dbReference>
<dbReference type="PANTHER" id="PTHR33973">
    <property type="entry name" value="OS07G0153300 PROTEIN"/>
    <property type="match status" value="1"/>
</dbReference>
<gene>
    <name evidence="1" type="ordered locus">Msip34_1300</name>
</gene>
<name>C6XDC1_METGS</name>
<reference evidence="1 2" key="2">
    <citation type="journal article" date="2011" name="J. Bacteriol.">
        <title>Genomes of three methylotrophs from a single niche uncover genetic and metabolic divergence of Methylophilaceae.</title>
        <authorList>
            <person name="Lapidus A."/>
            <person name="Clum A."/>
            <person name="Labutti K."/>
            <person name="Kaluzhnaya M.G."/>
            <person name="Lim S."/>
            <person name="Beck D.A."/>
            <person name="Glavina Del Rio T."/>
            <person name="Nolan M."/>
            <person name="Mavromatis K."/>
            <person name="Huntemann M."/>
            <person name="Lucas S."/>
            <person name="Lidstrom M.E."/>
            <person name="Ivanova N."/>
            <person name="Chistoserdova L."/>
        </authorList>
    </citation>
    <scope>NUCLEOTIDE SEQUENCE [LARGE SCALE GENOMIC DNA]</scope>
    <source>
        <strain evidence="1 2">SIP3-4</strain>
    </source>
</reference>
<dbReference type="eggNOG" id="COG3496">
    <property type="taxonomic scope" value="Bacteria"/>
</dbReference>
<keyword evidence="2" id="KW-1185">Reference proteome</keyword>
<dbReference type="HOGENOM" id="CLU_065913_0_0_4"/>
<evidence type="ECO:0008006" key="3">
    <source>
        <dbReference type="Google" id="ProtNLM"/>
    </source>
</evidence>
<dbReference type="AlphaFoldDB" id="C6XDC1"/>
<dbReference type="Pfam" id="PF07103">
    <property type="entry name" value="DUF1365"/>
    <property type="match status" value="1"/>
</dbReference>
<protein>
    <recommendedName>
        <fullName evidence="3">DUF1365 domain-containing protein</fullName>
    </recommendedName>
</protein>
<dbReference type="KEGG" id="mei:Msip34_1300"/>
<reference evidence="2" key="1">
    <citation type="submission" date="2009-07" db="EMBL/GenBank/DDBJ databases">
        <title>Complete sequence of chromosome of Methylovorus sp. SIP3-4.</title>
        <authorList>
            <person name="Lucas S."/>
            <person name="Copeland A."/>
            <person name="Lapidus A."/>
            <person name="Glavina del Rio T."/>
            <person name="Tice H."/>
            <person name="Bruce D."/>
            <person name="Goodwin L."/>
            <person name="Pitluck S."/>
            <person name="Clum A."/>
            <person name="Larimer F."/>
            <person name="Land M."/>
            <person name="Hauser L."/>
            <person name="Kyrpides N."/>
            <person name="Mikhailova N."/>
            <person name="Kayluzhnaya M."/>
            <person name="Chistoserdova L."/>
        </authorList>
    </citation>
    <scope>NUCLEOTIDE SEQUENCE [LARGE SCALE GENOMIC DNA]</scope>
    <source>
        <strain evidence="2">SIP3-4</strain>
    </source>
</reference>
<dbReference type="RefSeq" id="WP_015830024.1">
    <property type="nucleotide sequence ID" value="NC_012969.1"/>
</dbReference>
<dbReference type="InterPro" id="IPR010775">
    <property type="entry name" value="DUF1365"/>
</dbReference>
<dbReference type="STRING" id="582744.Msip34_1300"/>
<sequence>MPDPRHSDTCNSLKTPKSAIYSGVVRHRRFMPVLHAFRYRLFMMYLDLDELPTLFSQRWLWSSRRRNLAWFKRSDYLGDPTMPLKTAVQQLVHKQTGITLTGPIRLLTHMRYFGYCFNPVSFYYCFDADGATLRAIVADITNTPWGERHAYVLNCDNPQKGGFRFAMRKDFHVSPFMPMDIDYDWFFSTPGAELNVHMRNLHADGKMFDATLQLQRQPLNGVRLNLLLLQYPLMTLNVIRAIYWQALRLWLKRVPFFSHPQPADSRQP</sequence>
<evidence type="ECO:0000313" key="2">
    <source>
        <dbReference type="Proteomes" id="UP000002743"/>
    </source>
</evidence>
<dbReference type="EMBL" id="CP001674">
    <property type="protein sequence ID" value="ACT50546.1"/>
    <property type="molecule type" value="Genomic_DNA"/>
</dbReference>
<accession>C6XDC1</accession>
<dbReference type="OrthoDB" id="9778801at2"/>
<proteinExistence type="predicted"/>